<reference evidence="1 2" key="1">
    <citation type="submission" date="2015-12" db="EMBL/GenBank/DDBJ databases">
        <title>Draft genome sequence of Moniliophthora roreri, the causal agent of frosty pod rot of cacao.</title>
        <authorList>
            <person name="Aime M.C."/>
            <person name="Diaz-Valderrama J.R."/>
            <person name="Kijpornyongpan T."/>
            <person name="Phillips-Mora W."/>
        </authorList>
    </citation>
    <scope>NUCLEOTIDE SEQUENCE [LARGE SCALE GENOMIC DNA]</scope>
    <source>
        <strain evidence="1 2">MCA 2952</strain>
    </source>
</reference>
<comment type="caution">
    <text evidence="1">The sequence shown here is derived from an EMBL/GenBank/DDBJ whole genome shotgun (WGS) entry which is preliminary data.</text>
</comment>
<organism evidence="1 2">
    <name type="scientific">Moniliophthora roreri</name>
    <name type="common">Frosty pod rot fungus</name>
    <name type="synonym">Monilia roreri</name>
    <dbReference type="NCBI Taxonomy" id="221103"/>
    <lineage>
        <taxon>Eukaryota</taxon>
        <taxon>Fungi</taxon>
        <taxon>Dikarya</taxon>
        <taxon>Basidiomycota</taxon>
        <taxon>Agaricomycotina</taxon>
        <taxon>Agaricomycetes</taxon>
        <taxon>Agaricomycetidae</taxon>
        <taxon>Agaricales</taxon>
        <taxon>Marasmiineae</taxon>
        <taxon>Marasmiaceae</taxon>
        <taxon>Moniliophthora</taxon>
    </lineage>
</organism>
<proteinExistence type="predicted"/>
<evidence type="ECO:0000313" key="2">
    <source>
        <dbReference type="Proteomes" id="UP000054988"/>
    </source>
</evidence>
<protein>
    <submittedName>
        <fullName evidence="1">Uncharacterized protein</fullName>
    </submittedName>
</protein>
<name>A0A0W0FVJ5_MONRR</name>
<accession>A0A0W0FVJ5</accession>
<gene>
    <name evidence="1" type="ORF">WG66_7029</name>
</gene>
<dbReference type="EMBL" id="LATX01001588">
    <property type="protein sequence ID" value="KTB40385.1"/>
    <property type="molecule type" value="Genomic_DNA"/>
</dbReference>
<sequence>MDIKKMDLSSTN</sequence>
<dbReference type="Proteomes" id="UP000054988">
    <property type="component" value="Unassembled WGS sequence"/>
</dbReference>
<evidence type="ECO:0000313" key="1">
    <source>
        <dbReference type="EMBL" id="KTB40385.1"/>
    </source>
</evidence>